<accession>A0A2N0ZMT5</accession>
<gene>
    <name evidence="2" type="ORF">CWS20_01645</name>
</gene>
<dbReference type="AlphaFoldDB" id="A0A2N0ZMT5"/>
<comment type="caution">
    <text evidence="2">The sequence shown here is derived from an EMBL/GenBank/DDBJ whole genome shotgun (WGS) entry which is preliminary data.</text>
</comment>
<dbReference type="InterPro" id="IPR037523">
    <property type="entry name" value="VOC_core"/>
</dbReference>
<dbReference type="PANTHER" id="PTHR36503">
    <property type="entry name" value="BLR2520 PROTEIN"/>
    <property type="match status" value="1"/>
</dbReference>
<dbReference type="InterPro" id="IPR029068">
    <property type="entry name" value="Glyas_Bleomycin-R_OHBP_Dase"/>
</dbReference>
<dbReference type="SUPFAM" id="SSF54593">
    <property type="entry name" value="Glyoxalase/Bleomycin resistance protein/Dihydroxybiphenyl dioxygenase"/>
    <property type="match status" value="1"/>
</dbReference>
<organism evidence="2 3">
    <name type="scientific">Cytobacillus horneckiae</name>
    <dbReference type="NCBI Taxonomy" id="549687"/>
    <lineage>
        <taxon>Bacteria</taxon>
        <taxon>Bacillati</taxon>
        <taxon>Bacillota</taxon>
        <taxon>Bacilli</taxon>
        <taxon>Bacillales</taxon>
        <taxon>Bacillaceae</taxon>
        <taxon>Cytobacillus</taxon>
    </lineage>
</organism>
<keyword evidence="3" id="KW-1185">Reference proteome</keyword>
<dbReference type="PROSITE" id="PS51819">
    <property type="entry name" value="VOC"/>
    <property type="match status" value="1"/>
</dbReference>
<proteinExistence type="predicted"/>
<sequence length="134" mass="15182">MKPNIDMITVPVQDLKESERFYRELLELHDEQVSSGEDHIAFFLENGISLVLFEQSEFARMTEQIGGISRTSKLILTHNAGSNEEVDQILLKAKNAGAKILKAAAANEWSYSGYFKDPDGHTWEVLAWLRRNDG</sequence>
<dbReference type="RefSeq" id="WP_066193754.1">
    <property type="nucleotide sequence ID" value="NZ_JAFDQP010000003.1"/>
</dbReference>
<feature type="domain" description="VOC" evidence="1">
    <location>
        <begin position="4"/>
        <end position="128"/>
    </location>
</feature>
<protein>
    <submittedName>
        <fullName evidence="2">Glyoxalase</fullName>
    </submittedName>
</protein>
<evidence type="ECO:0000313" key="2">
    <source>
        <dbReference type="EMBL" id="PKG30807.1"/>
    </source>
</evidence>
<dbReference type="InterPro" id="IPR004360">
    <property type="entry name" value="Glyas_Fos-R_dOase_dom"/>
</dbReference>
<dbReference type="PANTHER" id="PTHR36503:SF1">
    <property type="entry name" value="BLR2520 PROTEIN"/>
    <property type="match status" value="1"/>
</dbReference>
<dbReference type="Pfam" id="PF00903">
    <property type="entry name" value="Glyoxalase"/>
    <property type="match status" value="1"/>
</dbReference>
<name>A0A2N0ZMT5_9BACI</name>
<evidence type="ECO:0000259" key="1">
    <source>
        <dbReference type="PROSITE" id="PS51819"/>
    </source>
</evidence>
<evidence type="ECO:0000313" key="3">
    <source>
        <dbReference type="Proteomes" id="UP000233343"/>
    </source>
</evidence>
<dbReference type="Proteomes" id="UP000233343">
    <property type="component" value="Unassembled WGS sequence"/>
</dbReference>
<dbReference type="Gene3D" id="3.10.180.10">
    <property type="entry name" value="2,3-Dihydroxybiphenyl 1,2-Dioxygenase, domain 1"/>
    <property type="match status" value="1"/>
</dbReference>
<reference evidence="2 3" key="1">
    <citation type="journal article" date="2010" name="Int. J. Syst. Evol. Microbiol.">
        <title>Bacillus horneckiae sp. nov., isolated from a spacecraft-assembly clean room.</title>
        <authorList>
            <person name="Vaishampayan P."/>
            <person name="Probst A."/>
            <person name="Krishnamurthi S."/>
            <person name="Ghosh S."/>
            <person name="Osman S."/>
            <person name="McDowall A."/>
            <person name="Ruckmani A."/>
            <person name="Mayilraj S."/>
            <person name="Venkateswaran K."/>
        </authorList>
    </citation>
    <scope>NUCLEOTIDE SEQUENCE [LARGE SCALE GENOMIC DNA]</scope>
    <source>
        <strain evidence="3">1PO1SC</strain>
    </source>
</reference>
<dbReference type="EMBL" id="PISD01000005">
    <property type="protein sequence ID" value="PKG30807.1"/>
    <property type="molecule type" value="Genomic_DNA"/>
</dbReference>